<dbReference type="NCBIfam" id="TIGR00096">
    <property type="entry name" value="16S rRNA (cytidine(1402)-2'-O)-methyltransferase"/>
    <property type="match status" value="1"/>
</dbReference>
<evidence type="ECO:0000256" key="4">
    <source>
        <dbReference type="ARBA" id="ARBA00022679"/>
    </source>
</evidence>
<dbReference type="FunFam" id="3.30.950.10:FF:000002">
    <property type="entry name" value="Ribosomal RNA small subunit methyltransferase I"/>
    <property type="match status" value="1"/>
</dbReference>
<dbReference type="PANTHER" id="PTHR46111:SF1">
    <property type="entry name" value="RIBOSOMAL RNA SMALL SUBUNIT METHYLTRANSFERASE I"/>
    <property type="match status" value="1"/>
</dbReference>
<evidence type="ECO:0000313" key="9">
    <source>
        <dbReference type="Proteomes" id="UP000052020"/>
    </source>
</evidence>
<dbReference type="EMBL" id="LIZY01000014">
    <property type="protein sequence ID" value="KPJ64656.1"/>
    <property type="molecule type" value="Genomic_DNA"/>
</dbReference>
<comment type="catalytic activity">
    <reaction evidence="6">
        <text>cytidine(1402) in 16S rRNA + S-adenosyl-L-methionine = 2'-O-methylcytidine(1402) in 16S rRNA + S-adenosyl-L-homocysteine + H(+)</text>
        <dbReference type="Rhea" id="RHEA:42924"/>
        <dbReference type="Rhea" id="RHEA-COMP:10285"/>
        <dbReference type="Rhea" id="RHEA-COMP:10286"/>
        <dbReference type="ChEBI" id="CHEBI:15378"/>
        <dbReference type="ChEBI" id="CHEBI:57856"/>
        <dbReference type="ChEBI" id="CHEBI:59789"/>
        <dbReference type="ChEBI" id="CHEBI:74495"/>
        <dbReference type="ChEBI" id="CHEBI:82748"/>
        <dbReference type="EC" id="2.1.1.198"/>
    </reaction>
</comment>
<reference evidence="8 9" key="1">
    <citation type="journal article" date="2015" name="Microbiome">
        <title>Genomic resolution of linkages in carbon, nitrogen, and sulfur cycling among widespread estuary sediment bacteria.</title>
        <authorList>
            <person name="Baker B.J."/>
            <person name="Lazar C.S."/>
            <person name="Teske A.P."/>
            <person name="Dick G.J."/>
        </authorList>
    </citation>
    <scope>NUCLEOTIDE SEQUENCE [LARGE SCALE GENOMIC DNA]</scope>
    <source>
        <strain evidence="8">DG_56</strain>
    </source>
</reference>
<comment type="function">
    <text evidence="6">Catalyzes the 2'-O-methylation of the ribose of cytidine 1402 (C1402) in 16S rRNA.</text>
</comment>
<keyword evidence="4 6" id="KW-0808">Transferase</keyword>
<keyword evidence="5 6" id="KW-0949">S-adenosyl-L-methionine</keyword>
<dbReference type="PIRSF" id="PIRSF005917">
    <property type="entry name" value="MTase_YraL"/>
    <property type="match status" value="1"/>
</dbReference>
<dbReference type="InterPro" id="IPR014776">
    <property type="entry name" value="4pyrrole_Mease_sub2"/>
</dbReference>
<dbReference type="PROSITE" id="PS01296">
    <property type="entry name" value="RSMI"/>
    <property type="match status" value="1"/>
</dbReference>
<dbReference type="GO" id="GO:0070677">
    <property type="term" value="F:rRNA (cytosine-2'-O-)-methyltransferase activity"/>
    <property type="evidence" value="ECO:0007669"/>
    <property type="project" value="UniProtKB-UniRule"/>
</dbReference>
<evidence type="ECO:0000313" key="8">
    <source>
        <dbReference type="EMBL" id="KPJ64656.1"/>
    </source>
</evidence>
<evidence type="ECO:0000256" key="1">
    <source>
        <dbReference type="ARBA" id="ARBA00022490"/>
    </source>
</evidence>
<evidence type="ECO:0000256" key="2">
    <source>
        <dbReference type="ARBA" id="ARBA00022552"/>
    </source>
</evidence>
<comment type="similarity">
    <text evidence="6">Belongs to the methyltransferase superfamily. RsmI family.</text>
</comment>
<dbReference type="Pfam" id="PF00590">
    <property type="entry name" value="TP_methylase"/>
    <property type="match status" value="1"/>
</dbReference>
<dbReference type="EC" id="2.1.1.198" evidence="6"/>
<dbReference type="InterPro" id="IPR008189">
    <property type="entry name" value="rRNA_ssu_MeTfrase_I"/>
</dbReference>
<name>A0A0S7XQ87_9BACT</name>
<dbReference type="GO" id="GO:0005737">
    <property type="term" value="C:cytoplasm"/>
    <property type="evidence" value="ECO:0007669"/>
    <property type="project" value="UniProtKB-SubCell"/>
</dbReference>
<dbReference type="Proteomes" id="UP000052020">
    <property type="component" value="Unassembled WGS sequence"/>
</dbReference>
<dbReference type="InterPro" id="IPR000878">
    <property type="entry name" value="4pyrrol_Mease"/>
</dbReference>
<comment type="caution">
    <text evidence="8">The sequence shown here is derived from an EMBL/GenBank/DDBJ whole genome shotgun (WGS) entry which is preliminary data.</text>
</comment>
<evidence type="ECO:0000256" key="6">
    <source>
        <dbReference type="HAMAP-Rule" id="MF_01877"/>
    </source>
</evidence>
<protein>
    <recommendedName>
        <fullName evidence="6">Ribosomal RNA small subunit methyltransferase I</fullName>
        <ecNumber evidence="6">2.1.1.198</ecNumber>
    </recommendedName>
    <alternativeName>
        <fullName evidence="6">16S rRNA 2'-O-ribose C1402 methyltransferase</fullName>
    </alternativeName>
    <alternativeName>
        <fullName evidence="6">rRNA (cytidine-2'-O-)-methyltransferase RsmI</fullName>
    </alternativeName>
</protein>
<feature type="domain" description="Tetrapyrrole methylase" evidence="7">
    <location>
        <begin position="7"/>
        <end position="204"/>
    </location>
</feature>
<dbReference type="CDD" id="cd11648">
    <property type="entry name" value="RsmI"/>
    <property type="match status" value="1"/>
</dbReference>
<keyword evidence="2 6" id="KW-0698">rRNA processing</keyword>
<dbReference type="PATRIC" id="fig|1704032.3.peg.1119"/>
<dbReference type="Gene3D" id="3.40.1010.10">
    <property type="entry name" value="Cobalt-precorrin-4 Transmethylase, Domain 1"/>
    <property type="match status" value="1"/>
</dbReference>
<dbReference type="PANTHER" id="PTHR46111">
    <property type="entry name" value="RIBOSOMAL RNA SMALL SUBUNIT METHYLTRANSFERASE I"/>
    <property type="match status" value="1"/>
</dbReference>
<proteinExistence type="inferred from homology"/>
<dbReference type="InterPro" id="IPR035996">
    <property type="entry name" value="4pyrrol_Methylase_sf"/>
</dbReference>
<sequence>MSEQPGRLYLVATPIGNLEDVTLRALRVLREVEVIAAEDTRVTRRLLNRHGIANRIISYHQHNAARRTPQILRMLAAGRDVAVVSDAGMPGISDPGQELAAAAIANGFSVVPLPGASAAITALAASGLAAREFTYLGFLPRSSRERRARLASVADEPRALVCFESPHRLLAALEDIEAMLGDRQIAAARELTKRFEEFVRGTPAQVRARFAGRAPRGEVTIVIAAPSRCRGAGPGGGGKAGAAPAQLDAAVERARALVATGHRKADAARAAAEEYGVARRDVYRGLTEEEL</sequence>
<dbReference type="AlphaFoldDB" id="A0A0S7XQ87"/>
<accession>A0A0S7XQ87</accession>
<dbReference type="HAMAP" id="MF_01877">
    <property type="entry name" value="16SrRNA_methyltr_I"/>
    <property type="match status" value="1"/>
</dbReference>
<dbReference type="InterPro" id="IPR014777">
    <property type="entry name" value="4pyrrole_Mease_sub1"/>
</dbReference>
<evidence type="ECO:0000256" key="5">
    <source>
        <dbReference type="ARBA" id="ARBA00022691"/>
    </source>
</evidence>
<dbReference type="SUPFAM" id="SSF53790">
    <property type="entry name" value="Tetrapyrrole methylase"/>
    <property type="match status" value="1"/>
</dbReference>
<dbReference type="FunFam" id="3.40.1010.10:FF:000007">
    <property type="entry name" value="Ribosomal RNA small subunit methyltransferase I"/>
    <property type="match status" value="1"/>
</dbReference>
<dbReference type="InterPro" id="IPR018063">
    <property type="entry name" value="SAM_MeTrfase_RsmI_CS"/>
</dbReference>
<keyword evidence="3 6" id="KW-0489">Methyltransferase</keyword>
<organism evidence="8 9">
    <name type="scientific">candidate division KD3-62 bacterium DG_56</name>
    <dbReference type="NCBI Taxonomy" id="1704032"/>
    <lineage>
        <taxon>Bacteria</taxon>
        <taxon>candidate division KD3-62</taxon>
    </lineage>
</organism>
<evidence type="ECO:0000259" key="7">
    <source>
        <dbReference type="Pfam" id="PF00590"/>
    </source>
</evidence>
<dbReference type="Gene3D" id="3.30.950.10">
    <property type="entry name" value="Methyltransferase, Cobalt-precorrin-4 Transmethylase, Domain 2"/>
    <property type="match status" value="1"/>
</dbReference>
<comment type="subcellular location">
    <subcellularLocation>
        <location evidence="6">Cytoplasm</location>
    </subcellularLocation>
</comment>
<evidence type="ECO:0000256" key="3">
    <source>
        <dbReference type="ARBA" id="ARBA00022603"/>
    </source>
</evidence>
<gene>
    <name evidence="6" type="primary">rsmI</name>
    <name evidence="8" type="ORF">AMK68_01070</name>
</gene>
<keyword evidence="1 6" id="KW-0963">Cytoplasm</keyword>